<dbReference type="STRING" id="112903.SAMN04490178_12643"/>
<gene>
    <name evidence="3" type="ORF">SAMN04490178_12643</name>
</gene>
<dbReference type="AlphaFoldDB" id="A0A1H8XMX0"/>
<dbReference type="RefSeq" id="WP_091750471.1">
    <property type="nucleotide sequence ID" value="NZ_FODY01000026.1"/>
</dbReference>
<feature type="transmembrane region" description="Helical" evidence="1">
    <location>
        <begin position="114"/>
        <end position="130"/>
    </location>
</feature>
<evidence type="ECO:0000313" key="3">
    <source>
        <dbReference type="EMBL" id="SEP41279.1"/>
    </source>
</evidence>
<keyword evidence="1" id="KW-0472">Membrane</keyword>
<feature type="transmembrane region" description="Helical" evidence="1">
    <location>
        <begin position="281"/>
        <end position="297"/>
    </location>
</feature>
<dbReference type="EMBL" id="FODY01000026">
    <property type="protein sequence ID" value="SEP41279.1"/>
    <property type="molecule type" value="Genomic_DNA"/>
</dbReference>
<dbReference type="Proteomes" id="UP000198847">
    <property type="component" value="Unassembled WGS sequence"/>
</dbReference>
<feature type="transmembrane region" description="Helical" evidence="1">
    <location>
        <begin position="211"/>
        <end position="228"/>
    </location>
</feature>
<reference evidence="3 4" key="1">
    <citation type="submission" date="2016-10" db="EMBL/GenBank/DDBJ databases">
        <authorList>
            <person name="de Groot N.N."/>
        </authorList>
    </citation>
    <scope>NUCLEOTIDE SEQUENCE [LARGE SCALE GENOMIC DNA]</scope>
    <source>
        <strain evidence="3 4">DSM 13305</strain>
    </source>
</reference>
<feature type="transmembrane region" description="Helical" evidence="1">
    <location>
        <begin position="184"/>
        <end position="205"/>
    </location>
</feature>
<dbReference type="Pfam" id="PF25928">
    <property type="entry name" value="DUF7973"/>
    <property type="match status" value="2"/>
</dbReference>
<dbReference type="InterPro" id="IPR058279">
    <property type="entry name" value="DUF7973"/>
</dbReference>
<keyword evidence="4" id="KW-1185">Reference proteome</keyword>
<evidence type="ECO:0000313" key="4">
    <source>
        <dbReference type="Proteomes" id="UP000198847"/>
    </source>
</evidence>
<proteinExistence type="predicted"/>
<sequence length="298" mass="31202">MSLAITLVAAFGGGVFGALIGGTTAFIFTGILALTGIVIAVSGGGNIILTQVAFGPFFGPHIAFVGGVAAAAYVGRKNAVEKQAAEEKVVSAGTLPDVNGADTTIPLFKIKDPVMLLVGGVFGILGYLLNDFYSLTFNLPTLARIDTIALTVATFGVICRLVFGRSGLTGAFPENERRFNFTGTVLMFNAIWGFALSAVVAYAVILLNISSFGFAISAVSLIFLYFGLEFPVSHHVSMVAGYAALAFGNVWIAAVFGILAVITGEYVQRFVNTHVDTHLDMPAIIIASWSFVILGVIS</sequence>
<accession>A0A1H8XMX0</accession>
<keyword evidence="1" id="KW-0812">Transmembrane</keyword>
<protein>
    <recommendedName>
        <fullName evidence="2">DUF7973 domain-containing protein</fullName>
    </recommendedName>
</protein>
<feature type="domain" description="DUF7973" evidence="2">
    <location>
        <begin position="195"/>
        <end position="293"/>
    </location>
</feature>
<evidence type="ECO:0000259" key="2">
    <source>
        <dbReference type="Pfam" id="PF25928"/>
    </source>
</evidence>
<organism evidence="3 4">
    <name type="scientific">Propionispora vibrioides</name>
    <dbReference type="NCBI Taxonomy" id="112903"/>
    <lineage>
        <taxon>Bacteria</taxon>
        <taxon>Bacillati</taxon>
        <taxon>Bacillota</taxon>
        <taxon>Negativicutes</taxon>
        <taxon>Selenomonadales</taxon>
        <taxon>Sporomusaceae</taxon>
        <taxon>Propionispora</taxon>
    </lineage>
</organism>
<feature type="transmembrane region" description="Helical" evidence="1">
    <location>
        <begin position="142"/>
        <end position="163"/>
    </location>
</feature>
<feature type="transmembrane region" description="Helical" evidence="1">
    <location>
        <begin position="240"/>
        <end position="261"/>
    </location>
</feature>
<name>A0A1H8XMX0_9FIRM</name>
<evidence type="ECO:0000256" key="1">
    <source>
        <dbReference type="SAM" id="Phobius"/>
    </source>
</evidence>
<dbReference type="OrthoDB" id="4484645at2"/>
<feature type="transmembrane region" description="Helical" evidence="1">
    <location>
        <begin position="27"/>
        <end position="49"/>
    </location>
</feature>
<feature type="domain" description="DUF7973" evidence="2">
    <location>
        <begin position="6"/>
        <end position="166"/>
    </location>
</feature>
<keyword evidence="1" id="KW-1133">Transmembrane helix</keyword>